<evidence type="ECO:0000256" key="3">
    <source>
        <dbReference type="SAM" id="MobiDB-lite"/>
    </source>
</evidence>
<dbReference type="GO" id="GO:0000272">
    <property type="term" value="P:polysaccharide catabolic process"/>
    <property type="evidence" value="ECO:0007669"/>
    <property type="project" value="UniProtKB-KW"/>
</dbReference>
<evidence type="ECO:0000256" key="2">
    <source>
        <dbReference type="ARBA" id="ARBA00023326"/>
    </source>
</evidence>
<dbReference type="AlphaFoldDB" id="A0A448PE80"/>
<feature type="domain" description="Fibronectin type-III" evidence="4">
    <location>
        <begin position="122"/>
        <end position="215"/>
    </location>
</feature>
<dbReference type="CDD" id="cd00063">
    <property type="entry name" value="FN3"/>
    <property type="match status" value="1"/>
</dbReference>
<keyword evidence="6" id="KW-1185">Reference proteome</keyword>
<accession>A0A448PE80</accession>
<dbReference type="GO" id="GO:0016798">
    <property type="term" value="F:hydrolase activity, acting on glycosyl bonds"/>
    <property type="evidence" value="ECO:0007669"/>
    <property type="project" value="UniProtKB-KW"/>
</dbReference>
<keyword evidence="1" id="KW-0378">Hydrolase</keyword>
<protein>
    <recommendedName>
        <fullName evidence="4">Fibronectin type-III domain-containing protein</fullName>
    </recommendedName>
</protein>
<feature type="compositionally biased region" description="Polar residues" evidence="3">
    <location>
        <begin position="167"/>
        <end position="180"/>
    </location>
</feature>
<keyword evidence="2" id="KW-0624">Polysaccharide degradation</keyword>
<dbReference type="PROSITE" id="PS50853">
    <property type="entry name" value="FN3"/>
    <property type="match status" value="1"/>
</dbReference>
<dbReference type="InterPro" id="IPR003961">
    <property type="entry name" value="FN3_dom"/>
</dbReference>
<proteinExistence type="predicted"/>
<dbReference type="InterPro" id="IPR013783">
    <property type="entry name" value="Ig-like_fold"/>
</dbReference>
<organism evidence="5 6">
    <name type="scientific">Trueperella bialowiezensis</name>
    <dbReference type="NCBI Taxonomy" id="312285"/>
    <lineage>
        <taxon>Bacteria</taxon>
        <taxon>Bacillati</taxon>
        <taxon>Actinomycetota</taxon>
        <taxon>Actinomycetes</taxon>
        <taxon>Actinomycetales</taxon>
        <taxon>Actinomycetaceae</taxon>
        <taxon>Trueperella</taxon>
    </lineage>
</organism>
<dbReference type="SUPFAM" id="SSF49265">
    <property type="entry name" value="Fibronectin type III"/>
    <property type="match status" value="2"/>
</dbReference>
<dbReference type="Gene3D" id="2.60.40.10">
    <property type="entry name" value="Immunoglobulins"/>
    <property type="match status" value="3"/>
</dbReference>
<keyword evidence="1" id="KW-0326">Glycosidase</keyword>
<dbReference type="EMBL" id="LR134476">
    <property type="protein sequence ID" value="VEI13210.1"/>
    <property type="molecule type" value="Genomic_DNA"/>
</dbReference>
<dbReference type="RefSeq" id="WP_126416351.1">
    <property type="nucleotide sequence ID" value="NZ_LR134476.1"/>
</dbReference>
<evidence type="ECO:0000313" key="6">
    <source>
        <dbReference type="Proteomes" id="UP000269542"/>
    </source>
</evidence>
<reference evidence="5 6" key="1">
    <citation type="submission" date="2018-12" db="EMBL/GenBank/DDBJ databases">
        <authorList>
            <consortium name="Pathogen Informatics"/>
        </authorList>
    </citation>
    <scope>NUCLEOTIDE SEQUENCE [LARGE SCALE GENOMIC DNA]</scope>
    <source>
        <strain evidence="5 6">NCTC13354</strain>
    </source>
</reference>
<sequence>MAISWGSWSGLARLGIEFSRVAQHATTEVWQLDVYLGLSGWVSDNYNTLRVSGSFDYSGNTPVNSGATSALKLYSTQKAFSRMLGRTSGGHVSVSLSEFSGGSPSASAAFNVSARPYQPPTTPGGVSVTINPNQTATVRFTQRASTDAPVAGFDINQQTWPGGGTSLVGQPGSSRTSWTSSTLENGREYRFLVRQRGAGGTSDWAYTAWVQTRPVAPAHVTAERDTGNIVVTWKGMSDYRPGRSTYNIYRNGTRVATGITALAWTDTSPVAGEAVYEVAEVNSAGIEGPKGAALPVSVLAPPAAPSNLQPNGGYQPANNPIVFAWEHAPIDGTDQEAFELQYRVNTGSWTTVTRDKGSSNAKTLSYRVTSSSFTTGAVVEWQVRTKGAHADWGPWSPVAAVDMAARPTATITAPTSTITGNTTTVRITTNNTNKDHSWRAVAYVDGVEHDATSGYGRPPYTWPLTGLPNNSQLRIVATVQAEVESREASRTVKIEYAAPAKPTVSVAWIQATGAVQVQVDNPSGGVVAAVDNQVQRRVPGGTWETIAERVPLNGTVTDPVPPTHTAVEYRVIAFAATRAAAYSQPASPPGRLGEAIYLNWGTGWTESLRVLYNPEVGYSPGLAHQELVYFAGHTTPTLLAGPQTRETAKYAGTLVDDQPGDVVEQADRARQLACQPGLVMVRHPEQAPTVGAVSGMTVNRTQTGRYDLGFTHTKAR</sequence>
<dbReference type="Proteomes" id="UP000269542">
    <property type="component" value="Chromosome"/>
</dbReference>
<evidence type="ECO:0000256" key="1">
    <source>
        <dbReference type="ARBA" id="ARBA00023295"/>
    </source>
</evidence>
<evidence type="ECO:0000259" key="4">
    <source>
        <dbReference type="PROSITE" id="PS50853"/>
    </source>
</evidence>
<evidence type="ECO:0000313" key="5">
    <source>
        <dbReference type="EMBL" id="VEI13210.1"/>
    </source>
</evidence>
<dbReference type="KEGG" id="tbw:NCTC13354_00921"/>
<dbReference type="InterPro" id="IPR036116">
    <property type="entry name" value="FN3_sf"/>
</dbReference>
<dbReference type="OrthoDB" id="9805159at2"/>
<gene>
    <name evidence="5" type="ORF">NCTC13354_00921</name>
</gene>
<feature type="region of interest" description="Disordered" evidence="3">
    <location>
        <begin position="159"/>
        <end position="180"/>
    </location>
</feature>
<keyword evidence="2" id="KW-0119">Carbohydrate metabolism</keyword>
<name>A0A448PE80_9ACTO</name>